<keyword evidence="5" id="KW-1185">Reference proteome</keyword>
<dbReference type="InterPro" id="IPR056798">
    <property type="entry name" value="ADH_Fe_C"/>
</dbReference>
<dbReference type="PANTHER" id="PTHR11496:SF107">
    <property type="entry name" value="ALCOHOL DEHYDROGENASE, PUTATIVE (AFU_ORTHOLOGUE AFUA_1G06800)-RELATED"/>
    <property type="match status" value="1"/>
</dbReference>
<evidence type="ECO:0000313" key="5">
    <source>
        <dbReference type="Proteomes" id="UP001642482"/>
    </source>
</evidence>
<dbReference type="Gene3D" id="3.40.50.1970">
    <property type="match status" value="1"/>
</dbReference>
<protein>
    <recommendedName>
        <fullName evidence="6">Alcohol dehydrogenase iron-type/glycerol dehydrogenase GldA domain-containing protein</fullName>
    </recommendedName>
</protein>
<dbReference type="Gene3D" id="1.20.1090.10">
    <property type="entry name" value="Dehydroquinate synthase-like - alpha domain"/>
    <property type="match status" value="1"/>
</dbReference>
<evidence type="ECO:0000313" key="4">
    <source>
        <dbReference type="EMBL" id="CAK7216633.1"/>
    </source>
</evidence>
<evidence type="ECO:0000259" key="3">
    <source>
        <dbReference type="Pfam" id="PF25137"/>
    </source>
</evidence>
<dbReference type="EMBL" id="CAWUHD010000021">
    <property type="protein sequence ID" value="CAK7216633.1"/>
    <property type="molecule type" value="Genomic_DNA"/>
</dbReference>
<dbReference type="PANTHER" id="PTHR11496">
    <property type="entry name" value="ALCOHOL DEHYDROGENASE"/>
    <property type="match status" value="1"/>
</dbReference>
<gene>
    <name evidence="4" type="ORF">SEUCBS140593_002937</name>
</gene>
<feature type="domain" description="Fe-containing alcohol dehydrogenase-like C-terminal" evidence="3">
    <location>
        <begin position="211"/>
        <end position="411"/>
    </location>
</feature>
<evidence type="ECO:0008006" key="6">
    <source>
        <dbReference type="Google" id="ProtNLM"/>
    </source>
</evidence>
<evidence type="ECO:0000259" key="2">
    <source>
        <dbReference type="Pfam" id="PF00465"/>
    </source>
</evidence>
<proteinExistence type="predicted"/>
<dbReference type="InterPro" id="IPR039697">
    <property type="entry name" value="Alcohol_dehydrogenase_Fe"/>
</dbReference>
<accession>A0ABP0BAL2</accession>
<dbReference type="Pfam" id="PF00465">
    <property type="entry name" value="Fe-ADH"/>
    <property type="match status" value="1"/>
</dbReference>
<reference evidence="4 5" key="1">
    <citation type="submission" date="2024-01" db="EMBL/GenBank/DDBJ databases">
        <authorList>
            <person name="Allen C."/>
            <person name="Tagirdzhanova G."/>
        </authorList>
    </citation>
    <scope>NUCLEOTIDE SEQUENCE [LARGE SCALE GENOMIC DNA]</scope>
</reference>
<organism evidence="4 5">
    <name type="scientific">Sporothrix eucalyptigena</name>
    <dbReference type="NCBI Taxonomy" id="1812306"/>
    <lineage>
        <taxon>Eukaryota</taxon>
        <taxon>Fungi</taxon>
        <taxon>Dikarya</taxon>
        <taxon>Ascomycota</taxon>
        <taxon>Pezizomycotina</taxon>
        <taxon>Sordariomycetes</taxon>
        <taxon>Sordariomycetidae</taxon>
        <taxon>Ophiostomatales</taxon>
        <taxon>Ophiostomataceae</taxon>
        <taxon>Sporothrix</taxon>
    </lineage>
</organism>
<dbReference type="CDD" id="cd08192">
    <property type="entry name" value="MAR-like"/>
    <property type="match status" value="1"/>
</dbReference>
<comment type="caution">
    <text evidence="4">The sequence shown here is derived from an EMBL/GenBank/DDBJ whole genome shotgun (WGS) entry which is preliminary data.</text>
</comment>
<sequence>MAEHIERFNPDKELPIITYGLPFEDAIAKHLTTTLARKQPYLLVSGSLSRSTDVVDRLTKRLRTDGAEVAGVCPGIRSHTLYEDLLPILAEMRKTKADSIVVVGGGSLVDAAKVLSFALANGVDSHEAFDRLAGGVAEEGQKDARKFSEIPYLCATTTLSAGEYSAFGGATNERTHHKQLFHDPSPDNVGHRVIVVDPRLTLTAPPSVWLSTGMRAVDHCVETVCAAHPKPEATAAALQGIRQLVPALLRSKKDANDLDARLQAQLGASQSMKGVVVYDVKLGASHGIGHQLGPQGVPHAETTCVLLPAVLKYNARVNRDQQKLVLDTLWDEPIVAEALLKQARLDRETADLSDALDAIIRLLDLPRTLSHYGIGRDKLDSIATISLTDWMCQTNPVPLETAAQVKEILEQCLGE</sequence>
<dbReference type="Pfam" id="PF25137">
    <property type="entry name" value="ADH_Fe_C"/>
    <property type="match status" value="1"/>
</dbReference>
<dbReference type="SUPFAM" id="SSF56796">
    <property type="entry name" value="Dehydroquinate synthase-like"/>
    <property type="match status" value="1"/>
</dbReference>
<name>A0ABP0BAL2_9PEZI</name>
<dbReference type="InterPro" id="IPR001670">
    <property type="entry name" value="ADH_Fe/GldA"/>
</dbReference>
<evidence type="ECO:0000256" key="1">
    <source>
        <dbReference type="ARBA" id="ARBA00023002"/>
    </source>
</evidence>
<keyword evidence="1" id="KW-0560">Oxidoreductase</keyword>
<feature type="domain" description="Alcohol dehydrogenase iron-type/glycerol dehydrogenase GldA" evidence="2">
    <location>
        <begin position="27"/>
        <end position="184"/>
    </location>
</feature>
<dbReference type="Proteomes" id="UP001642482">
    <property type="component" value="Unassembled WGS sequence"/>
</dbReference>